<gene>
    <name evidence="1" type="ORF">BRAPAZ1V2_A01P41170.2</name>
</gene>
<accession>A0A8D9GZT2</accession>
<sequence>MTICQAVTSRGLNLIFQTPKSILTSELYLDPQLRSWF</sequence>
<name>A0A8D9GZT2_BRACM</name>
<organism evidence="1 2">
    <name type="scientific">Brassica campestris</name>
    <name type="common">Field mustard</name>
    <dbReference type="NCBI Taxonomy" id="3711"/>
    <lineage>
        <taxon>Eukaryota</taxon>
        <taxon>Viridiplantae</taxon>
        <taxon>Streptophyta</taxon>
        <taxon>Embryophyta</taxon>
        <taxon>Tracheophyta</taxon>
        <taxon>Spermatophyta</taxon>
        <taxon>Magnoliopsida</taxon>
        <taxon>eudicotyledons</taxon>
        <taxon>Gunneridae</taxon>
        <taxon>Pentapetalae</taxon>
        <taxon>rosids</taxon>
        <taxon>malvids</taxon>
        <taxon>Brassicales</taxon>
        <taxon>Brassicaceae</taxon>
        <taxon>Brassiceae</taxon>
        <taxon>Brassica</taxon>
    </lineage>
</organism>
<dbReference type="Gramene" id="A01p41170.2_BraZ1">
    <property type="protein sequence ID" value="A01p41170.2_BraZ1.CDS.1"/>
    <property type="gene ID" value="A01g41170.2_BraZ1"/>
</dbReference>
<dbReference type="Proteomes" id="UP000694005">
    <property type="component" value="Chromosome A01"/>
</dbReference>
<protein>
    <submittedName>
        <fullName evidence="1">Uncharacterized protein</fullName>
    </submittedName>
</protein>
<reference evidence="1 2" key="1">
    <citation type="submission" date="2021-07" db="EMBL/GenBank/DDBJ databases">
        <authorList>
            <consortium name="Genoscope - CEA"/>
            <person name="William W."/>
        </authorList>
    </citation>
    <scope>NUCLEOTIDE SEQUENCE [LARGE SCALE GENOMIC DNA]</scope>
</reference>
<evidence type="ECO:0000313" key="2">
    <source>
        <dbReference type="Proteomes" id="UP000694005"/>
    </source>
</evidence>
<proteinExistence type="predicted"/>
<evidence type="ECO:0000313" key="1">
    <source>
        <dbReference type="EMBL" id="CAG7890041.1"/>
    </source>
</evidence>
<dbReference type="AlphaFoldDB" id="A0A8D9GZT2"/>
<dbReference type="EMBL" id="LS974617">
    <property type="protein sequence ID" value="CAG7890041.1"/>
    <property type="molecule type" value="Genomic_DNA"/>
</dbReference>